<evidence type="ECO:0000256" key="11">
    <source>
        <dbReference type="HAMAP-Rule" id="MF_00276"/>
    </source>
</evidence>
<keyword evidence="3 11" id="KW-0633">Potassium transport</keyword>
<evidence type="ECO:0000256" key="4">
    <source>
        <dbReference type="ARBA" id="ARBA00022692"/>
    </source>
</evidence>
<comment type="similarity">
    <text evidence="11">Belongs to the KdpC family.</text>
</comment>
<evidence type="ECO:0000256" key="8">
    <source>
        <dbReference type="ARBA" id="ARBA00022989"/>
    </source>
</evidence>
<dbReference type="HAMAP" id="MF_00276">
    <property type="entry name" value="KdpC"/>
    <property type="match status" value="1"/>
</dbReference>
<dbReference type="NCBIfam" id="TIGR00681">
    <property type="entry name" value="kdpC"/>
    <property type="match status" value="1"/>
</dbReference>
<dbReference type="EMBL" id="JACHOQ010000002">
    <property type="protein sequence ID" value="MBB5739138.1"/>
    <property type="molecule type" value="Genomic_DNA"/>
</dbReference>
<comment type="function">
    <text evidence="11">Part of the high-affinity ATP-driven potassium transport (or Kdp) system, which catalyzes the hydrolysis of ATP coupled with the electrogenic transport of potassium into the cytoplasm. This subunit acts as a catalytic chaperone that increases the ATP-binding affinity of the ATP-hydrolyzing subunit KdpB by the formation of a transient KdpB/KdpC/ATP ternary complex.</text>
</comment>
<dbReference type="Proteomes" id="UP000527324">
    <property type="component" value="Unassembled WGS sequence"/>
</dbReference>
<evidence type="ECO:0000256" key="3">
    <source>
        <dbReference type="ARBA" id="ARBA00022538"/>
    </source>
</evidence>
<comment type="subcellular location">
    <subcellularLocation>
        <location evidence="11">Cell membrane</location>
        <topology evidence="11">Single-pass membrane protein</topology>
    </subcellularLocation>
</comment>
<keyword evidence="2 11" id="KW-1003">Cell membrane</keyword>
<dbReference type="NCBIfam" id="NF001454">
    <property type="entry name" value="PRK00315.1"/>
    <property type="match status" value="1"/>
</dbReference>
<evidence type="ECO:0000313" key="12">
    <source>
        <dbReference type="EMBL" id="MBB5739138.1"/>
    </source>
</evidence>
<gene>
    <name evidence="11" type="primary">kdpC</name>
    <name evidence="12" type="ORF">GGQ93_000840</name>
</gene>
<keyword evidence="10 11" id="KW-0472">Membrane</keyword>
<dbReference type="RefSeq" id="WP_183215307.1">
    <property type="nucleotide sequence ID" value="NZ_CAJFZW010000044.1"/>
</dbReference>
<proteinExistence type="inferred from homology"/>
<protein>
    <recommendedName>
        <fullName evidence="11">Potassium-transporting ATPase KdpC subunit</fullName>
    </recommendedName>
    <alternativeName>
        <fullName evidence="11">ATP phosphohydrolase [potassium-transporting] C chain</fullName>
    </alternativeName>
    <alternativeName>
        <fullName evidence="11">Potassium-binding and translocating subunit C</fullName>
    </alternativeName>
    <alternativeName>
        <fullName evidence="11">Potassium-translocating ATPase C chain</fullName>
    </alternativeName>
</protein>
<evidence type="ECO:0000313" key="13">
    <source>
        <dbReference type="Proteomes" id="UP000527324"/>
    </source>
</evidence>
<evidence type="ECO:0000256" key="6">
    <source>
        <dbReference type="ARBA" id="ARBA00022840"/>
    </source>
</evidence>
<dbReference type="PANTHER" id="PTHR30042">
    <property type="entry name" value="POTASSIUM-TRANSPORTING ATPASE C CHAIN"/>
    <property type="match status" value="1"/>
</dbReference>
<dbReference type="InterPro" id="IPR003820">
    <property type="entry name" value="KdpC"/>
</dbReference>
<evidence type="ECO:0000256" key="1">
    <source>
        <dbReference type="ARBA" id="ARBA00022448"/>
    </source>
</evidence>
<sequence length="192" mass="19453">MVNSFRPAIVMMALFTLLLGLAYPLAVTGIAQAAFPGQANGSLVRDAGGRVVGSALIGQPFAGATYLHPRPSAAGDGYDAAASSGSNLGPLNPDLAGRVAESAKAIRAEDGPGLIPADAVTTSGSGLDPDVSPAYARLQAARIARARGVSVQQVQTIIDAQTEGAFLGFIGQPRVNVLLTNRALDARFGVEG</sequence>
<accession>A0A7W9F996</accession>
<dbReference type="GO" id="GO:0005886">
    <property type="term" value="C:plasma membrane"/>
    <property type="evidence" value="ECO:0007669"/>
    <property type="project" value="UniProtKB-SubCell"/>
</dbReference>
<evidence type="ECO:0000256" key="7">
    <source>
        <dbReference type="ARBA" id="ARBA00022958"/>
    </source>
</evidence>
<evidence type="ECO:0000256" key="2">
    <source>
        <dbReference type="ARBA" id="ARBA00022475"/>
    </source>
</evidence>
<keyword evidence="6 11" id="KW-0067">ATP-binding</keyword>
<reference evidence="12 13" key="1">
    <citation type="submission" date="2020-08" db="EMBL/GenBank/DDBJ databases">
        <title>Genomic Encyclopedia of Type Strains, Phase IV (KMG-IV): sequencing the most valuable type-strain genomes for metagenomic binning, comparative biology and taxonomic classification.</title>
        <authorList>
            <person name="Goeker M."/>
        </authorList>
    </citation>
    <scope>NUCLEOTIDE SEQUENCE [LARGE SCALE GENOMIC DNA]</scope>
    <source>
        <strain evidence="12 13">DSM 4731</strain>
    </source>
</reference>
<dbReference type="PANTHER" id="PTHR30042:SF2">
    <property type="entry name" value="POTASSIUM-TRANSPORTING ATPASE KDPC SUBUNIT"/>
    <property type="match status" value="1"/>
</dbReference>
<dbReference type="Pfam" id="PF02669">
    <property type="entry name" value="KdpC"/>
    <property type="match status" value="1"/>
</dbReference>
<evidence type="ECO:0000256" key="9">
    <source>
        <dbReference type="ARBA" id="ARBA00023065"/>
    </source>
</evidence>
<evidence type="ECO:0000256" key="10">
    <source>
        <dbReference type="ARBA" id="ARBA00023136"/>
    </source>
</evidence>
<keyword evidence="8 11" id="KW-1133">Transmembrane helix</keyword>
<keyword evidence="13" id="KW-1185">Reference proteome</keyword>
<dbReference type="PIRSF" id="PIRSF001296">
    <property type="entry name" value="K_ATPase_KdpC"/>
    <property type="match status" value="1"/>
</dbReference>
<name>A0A7W9F996_9CAUL</name>
<keyword evidence="7 11" id="KW-0630">Potassium</keyword>
<keyword evidence="1 11" id="KW-0813">Transport</keyword>
<keyword evidence="9 11" id="KW-0406">Ion transport</keyword>
<keyword evidence="4 11" id="KW-0812">Transmembrane</keyword>
<keyword evidence="5 11" id="KW-0547">Nucleotide-binding</keyword>
<comment type="caution">
    <text evidence="12">The sequence shown here is derived from an EMBL/GenBank/DDBJ whole genome shotgun (WGS) entry which is preliminary data.</text>
</comment>
<dbReference type="GO" id="GO:0005524">
    <property type="term" value="F:ATP binding"/>
    <property type="evidence" value="ECO:0007669"/>
    <property type="project" value="UniProtKB-UniRule"/>
</dbReference>
<dbReference type="AlphaFoldDB" id="A0A7W9F996"/>
<comment type="subunit">
    <text evidence="11">The system is composed of three essential subunits: KdpA, KdpB and KdpC.</text>
</comment>
<evidence type="ECO:0000256" key="5">
    <source>
        <dbReference type="ARBA" id="ARBA00022741"/>
    </source>
</evidence>
<dbReference type="GO" id="GO:0008556">
    <property type="term" value="F:P-type potassium transmembrane transporter activity"/>
    <property type="evidence" value="ECO:0007669"/>
    <property type="project" value="InterPro"/>
</dbReference>
<organism evidence="12 13">
    <name type="scientific">Brevundimonas aurantiaca</name>
    <dbReference type="NCBI Taxonomy" id="74316"/>
    <lineage>
        <taxon>Bacteria</taxon>
        <taxon>Pseudomonadati</taxon>
        <taxon>Pseudomonadota</taxon>
        <taxon>Alphaproteobacteria</taxon>
        <taxon>Caulobacterales</taxon>
        <taxon>Caulobacteraceae</taxon>
        <taxon>Brevundimonas</taxon>
    </lineage>
</organism>